<evidence type="ECO:0000256" key="2">
    <source>
        <dbReference type="ARBA" id="ARBA00022475"/>
    </source>
</evidence>
<evidence type="ECO:0000259" key="8">
    <source>
        <dbReference type="Pfam" id="PF00535"/>
    </source>
</evidence>
<keyword evidence="5 7" id="KW-0472">Membrane</keyword>
<dbReference type="PANTHER" id="PTHR43646:SF2">
    <property type="entry name" value="GLYCOSYLTRANSFERASE 2-LIKE DOMAIN-CONTAINING PROTEIN"/>
    <property type="match status" value="1"/>
</dbReference>
<keyword evidence="2" id="KW-1003">Cell membrane</keyword>
<feature type="domain" description="Glycosyltransferase 2-like" evidence="8">
    <location>
        <begin position="183"/>
        <end position="295"/>
    </location>
</feature>
<keyword evidence="7" id="KW-0812">Transmembrane</keyword>
<keyword evidence="7" id="KW-1133">Transmembrane helix</keyword>
<dbReference type="GO" id="GO:0005886">
    <property type="term" value="C:plasma membrane"/>
    <property type="evidence" value="ECO:0007669"/>
    <property type="project" value="UniProtKB-SubCell"/>
</dbReference>
<proteinExistence type="predicted"/>
<dbReference type="Proteomes" id="UP001153069">
    <property type="component" value="Unassembled WGS sequence"/>
</dbReference>
<evidence type="ECO:0000256" key="1">
    <source>
        <dbReference type="ARBA" id="ARBA00004236"/>
    </source>
</evidence>
<organism evidence="9 10">
    <name type="scientific">Seminavis robusta</name>
    <dbReference type="NCBI Taxonomy" id="568900"/>
    <lineage>
        <taxon>Eukaryota</taxon>
        <taxon>Sar</taxon>
        <taxon>Stramenopiles</taxon>
        <taxon>Ochrophyta</taxon>
        <taxon>Bacillariophyta</taxon>
        <taxon>Bacillariophyceae</taxon>
        <taxon>Bacillariophycidae</taxon>
        <taxon>Naviculales</taxon>
        <taxon>Naviculaceae</taxon>
        <taxon>Seminavis</taxon>
    </lineage>
</organism>
<dbReference type="SUPFAM" id="SSF53448">
    <property type="entry name" value="Nucleotide-diphospho-sugar transferases"/>
    <property type="match status" value="1"/>
</dbReference>
<keyword evidence="4" id="KW-0808">Transferase</keyword>
<evidence type="ECO:0000256" key="6">
    <source>
        <dbReference type="SAM" id="Coils"/>
    </source>
</evidence>
<name>A0A9N8DK86_9STRA</name>
<dbReference type="InterPro" id="IPR001173">
    <property type="entry name" value="Glyco_trans_2-like"/>
</dbReference>
<evidence type="ECO:0000256" key="7">
    <source>
        <dbReference type="SAM" id="Phobius"/>
    </source>
</evidence>
<dbReference type="PANTHER" id="PTHR43646">
    <property type="entry name" value="GLYCOSYLTRANSFERASE"/>
    <property type="match status" value="1"/>
</dbReference>
<gene>
    <name evidence="9" type="ORF">SEMRO_174_G076610.1</name>
</gene>
<keyword evidence="3" id="KW-0328">Glycosyltransferase</keyword>
<dbReference type="EMBL" id="CAICTM010000173">
    <property type="protein sequence ID" value="CAB9503706.1"/>
    <property type="molecule type" value="Genomic_DNA"/>
</dbReference>
<feature type="transmembrane region" description="Helical" evidence="7">
    <location>
        <begin position="48"/>
        <end position="68"/>
    </location>
</feature>
<accession>A0A9N8DK86</accession>
<evidence type="ECO:0000256" key="5">
    <source>
        <dbReference type="ARBA" id="ARBA00023136"/>
    </source>
</evidence>
<evidence type="ECO:0000256" key="4">
    <source>
        <dbReference type="ARBA" id="ARBA00022679"/>
    </source>
</evidence>
<reference evidence="9" key="1">
    <citation type="submission" date="2020-06" db="EMBL/GenBank/DDBJ databases">
        <authorList>
            <consortium name="Plant Systems Biology data submission"/>
        </authorList>
    </citation>
    <scope>NUCLEOTIDE SEQUENCE</scope>
    <source>
        <strain evidence="9">D6</strain>
    </source>
</reference>
<evidence type="ECO:0000313" key="10">
    <source>
        <dbReference type="Proteomes" id="UP001153069"/>
    </source>
</evidence>
<sequence>MRKDKGFPSASFLLGLVSSFKRKPRTSDGEEDHPWWWGILVRDLLETAISWVVALALACYLGILYLAGTSPATKAIWRCPLVTTNRNNEETPGALDQFQNILKEARHKKEKSENVLTDKELLQVMCSSTEARRWASIAMQQYEHKDSKDSLLMAQLKRIWPQLLELPAPPQNNSKSKHPFEISVVVPAFGEDGSRIQTNLQRALDASQNPQRLQLVLVDAGRNTHMEQATVFAGGKQQWANVKIATYSGGGGRGATLNHGAQHADGRILTFLHSDNLLPEKWDDQILSVLGSDETTTTRVIACAFSFRIHTTNTACPPGMAAAQWLGTIRTKVFHAIYGDSVISMPTTYFSYLGGYPPQAPLMEDYELMDLIRKRVAARKDESLCILPSETLVSPRRWQVNGVPYVILFNFLCVFLYEHRGWSSQKLFEFYYSGR</sequence>
<dbReference type="Pfam" id="PF00535">
    <property type="entry name" value="Glycos_transf_2"/>
    <property type="match status" value="1"/>
</dbReference>
<dbReference type="AlphaFoldDB" id="A0A9N8DK86"/>
<dbReference type="OrthoDB" id="43878at2759"/>
<dbReference type="GO" id="GO:0016757">
    <property type="term" value="F:glycosyltransferase activity"/>
    <property type="evidence" value="ECO:0007669"/>
    <property type="project" value="UniProtKB-KW"/>
</dbReference>
<dbReference type="InterPro" id="IPR029044">
    <property type="entry name" value="Nucleotide-diphossugar_trans"/>
</dbReference>
<protein>
    <submittedName>
        <fullName evidence="9">Inherit from COG: Uncharacterized protein conserved in bacteria (DUF2064)</fullName>
    </submittedName>
</protein>
<dbReference type="Gene3D" id="3.90.550.10">
    <property type="entry name" value="Spore Coat Polysaccharide Biosynthesis Protein SpsA, Chain A"/>
    <property type="match status" value="1"/>
</dbReference>
<comment type="subcellular location">
    <subcellularLocation>
        <location evidence="1">Cell membrane</location>
    </subcellularLocation>
</comment>
<keyword evidence="10" id="KW-1185">Reference proteome</keyword>
<keyword evidence="6" id="KW-0175">Coiled coil</keyword>
<evidence type="ECO:0000313" key="9">
    <source>
        <dbReference type="EMBL" id="CAB9503706.1"/>
    </source>
</evidence>
<evidence type="ECO:0000256" key="3">
    <source>
        <dbReference type="ARBA" id="ARBA00022676"/>
    </source>
</evidence>
<comment type="caution">
    <text evidence="9">The sequence shown here is derived from an EMBL/GenBank/DDBJ whole genome shotgun (WGS) entry which is preliminary data.</text>
</comment>
<feature type="coiled-coil region" evidence="6">
    <location>
        <begin position="95"/>
        <end position="122"/>
    </location>
</feature>